<gene>
    <name evidence="1" type="ORF">MLD38_001402</name>
</gene>
<proteinExistence type="predicted"/>
<protein>
    <submittedName>
        <fullName evidence="1">Uncharacterized protein</fullName>
    </submittedName>
</protein>
<dbReference type="Proteomes" id="UP001057402">
    <property type="component" value="Chromosome 1"/>
</dbReference>
<sequence>MTSSRSFLFTLGVVSLPGSRRRRGKGTHGRRCSARSENIKGRRTRDWKSSERSRLAEERETRGSDLQDKAVEDATVEVVSVAACDTSNKQHGIRLADEASWSKFVYRHVGSKDCNL</sequence>
<evidence type="ECO:0000313" key="1">
    <source>
        <dbReference type="EMBL" id="KAI4389146.1"/>
    </source>
</evidence>
<dbReference type="EMBL" id="CM042880">
    <property type="protein sequence ID" value="KAI4389146.1"/>
    <property type="molecule type" value="Genomic_DNA"/>
</dbReference>
<evidence type="ECO:0000313" key="2">
    <source>
        <dbReference type="Proteomes" id="UP001057402"/>
    </source>
</evidence>
<comment type="caution">
    <text evidence="1">The sequence shown here is derived from an EMBL/GenBank/DDBJ whole genome shotgun (WGS) entry which is preliminary data.</text>
</comment>
<organism evidence="1 2">
    <name type="scientific">Melastoma candidum</name>
    <dbReference type="NCBI Taxonomy" id="119954"/>
    <lineage>
        <taxon>Eukaryota</taxon>
        <taxon>Viridiplantae</taxon>
        <taxon>Streptophyta</taxon>
        <taxon>Embryophyta</taxon>
        <taxon>Tracheophyta</taxon>
        <taxon>Spermatophyta</taxon>
        <taxon>Magnoliopsida</taxon>
        <taxon>eudicotyledons</taxon>
        <taxon>Gunneridae</taxon>
        <taxon>Pentapetalae</taxon>
        <taxon>rosids</taxon>
        <taxon>malvids</taxon>
        <taxon>Myrtales</taxon>
        <taxon>Melastomataceae</taxon>
        <taxon>Melastomatoideae</taxon>
        <taxon>Melastomateae</taxon>
        <taxon>Melastoma</taxon>
    </lineage>
</organism>
<name>A0ACB9SCI9_9MYRT</name>
<reference evidence="2" key="1">
    <citation type="journal article" date="2023" name="Front. Plant Sci.">
        <title>Chromosomal-level genome assembly of Melastoma candidum provides insights into trichome evolution.</title>
        <authorList>
            <person name="Zhong Y."/>
            <person name="Wu W."/>
            <person name="Sun C."/>
            <person name="Zou P."/>
            <person name="Liu Y."/>
            <person name="Dai S."/>
            <person name="Zhou R."/>
        </authorList>
    </citation>
    <scope>NUCLEOTIDE SEQUENCE [LARGE SCALE GENOMIC DNA]</scope>
</reference>
<keyword evidence="2" id="KW-1185">Reference proteome</keyword>
<accession>A0ACB9SCI9</accession>